<evidence type="ECO:0000256" key="6">
    <source>
        <dbReference type="ARBA" id="ARBA00023026"/>
    </source>
</evidence>
<dbReference type="Pfam" id="PF00353">
    <property type="entry name" value="HemolysinCabind"/>
    <property type="match status" value="7"/>
</dbReference>
<comment type="caution">
    <text evidence="8">The sequence shown here is derived from an EMBL/GenBank/DDBJ whole genome shotgun (WGS) entry which is preliminary data.</text>
</comment>
<evidence type="ECO:0000256" key="2">
    <source>
        <dbReference type="ARBA" id="ARBA00004613"/>
    </source>
</evidence>
<keyword evidence="7" id="KW-0472">Membrane</keyword>
<keyword evidence="9" id="KW-1185">Reference proteome</keyword>
<organism evidence="8 9">
    <name type="scientific">Allomesorhizobium camelthorni</name>
    <dbReference type="NCBI Taxonomy" id="475069"/>
    <lineage>
        <taxon>Bacteria</taxon>
        <taxon>Pseudomonadati</taxon>
        <taxon>Pseudomonadota</taxon>
        <taxon>Alphaproteobacteria</taxon>
        <taxon>Hyphomicrobiales</taxon>
        <taxon>Phyllobacteriaceae</taxon>
        <taxon>Allomesorhizobium</taxon>
    </lineage>
</organism>
<dbReference type="PANTHER" id="PTHR38340">
    <property type="entry name" value="S-LAYER PROTEIN"/>
    <property type="match status" value="1"/>
</dbReference>
<accession>A0A6G4WA20</accession>
<keyword evidence="5" id="KW-0677">Repeat</keyword>
<comment type="subcellular location">
    <subcellularLocation>
        <location evidence="1">Membrane</location>
    </subcellularLocation>
    <subcellularLocation>
        <location evidence="2">Secreted</location>
    </subcellularLocation>
</comment>
<sequence length="740" mass="74504">MSLSLPASSCSNPSTPPSNVEILDFKEASSDYRIFATISQLSSFASIINSVTALPQLSFYIAGDGGTIDFSTRIETGSSIDVDANYSSAGVTIIGTENDDVLSGSNYNDTLNGGEGSDVIRDSGGADIRNGGAGDDRFILRTGGTVDGGVGTDTVEVSAFDSSLVLVNVEILNLFGGYLSAATASQINSFTSIVPVYFAAGQMEIRLNDGGTVDFSTKVNGMYSVNVFGSSSASAYVITGTANGDVLRGGQGNDTLNGGGGADRLDGASGADQLTGGAGNDSYYIDHAGDQIFEGAGGGSDRVLTSISYALAVGTEVELLVTTNEVGADAISLTGNTFSQQIIGNAGANVINGGGGSDTMRGLGGNDIYYVDNAGDIIVEEADGGTDTVRSYVNWTLGGNVERLELQGAGNLNGAGNTLNNTLVGNAGNNLLNGGAGNDYMVGGAGNDIFVVDLAGDSTVENTDGGTDTVRSYVNWTLGGNVERLELQGAGNLNGAGNTLNNTLVGNSGNNLLNGGAGNDYMVGGAGNDIFVVDLAGDSTVENAGGGTDTVRSFVNWTLANNVERLELQGAGNLNGAGNTLNNTLVGNAGNNLLNGGAGNDYMVGGAGNDTLTGGSGNDRLVGGAGSDILNGGTGNDTFDFDLVSDSPAGPALRDSIVGGFSHGFDCIDLATIDANTLAAGNQAFSFIGSAAFSGVAGQLRYTNYSGNVIINADLNGDSTADMQILVAGTNFMTGTDFIV</sequence>
<name>A0A6G4WA20_9HYPH</name>
<evidence type="ECO:0000256" key="5">
    <source>
        <dbReference type="ARBA" id="ARBA00022737"/>
    </source>
</evidence>
<reference evidence="8 9" key="1">
    <citation type="submission" date="2020-02" db="EMBL/GenBank/DDBJ databases">
        <title>Genome sequence of strain CCNWXJ40-4.</title>
        <authorList>
            <person name="Gao J."/>
            <person name="Sun J."/>
        </authorList>
    </citation>
    <scope>NUCLEOTIDE SEQUENCE [LARGE SCALE GENOMIC DNA]</scope>
    <source>
        <strain evidence="8 9">CCNWXJ 40-4</strain>
    </source>
</reference>
<dbReference type="Proteomes" id="UP001642900">
    <property type="component" value="Unassembled WGS sequence"/>
</dbReference>
<keyword evidence="6" id="KW-0843">Virulence</keyword>
<dbReference type="EMBL" id="JAAKZF010000009">
    <property type="protein sequence ID" value="NGO51449.1"/>
    <property type="molecule type" value="Genomic_DNA"/>
</dbReference>
<dbReference type="InterPro" id="IPR018511">
    <property type="entry name" value="Hemolysin-typ_Ca-bd_CS"/>
</dbReference>
<dbReference type="PROSITE" id="PS00330">
    <property type="entry name" value="HEMOLYSIN_CALCIUM"/>
    <property type="match status" value="2"/>
</dbReference>
<dbReference type="InterPro" id="IPR003995">
    <property type="entry name" value="RTX_toxin_determinant-A"/>
</dbReference>
<dbReference type="RefSeq" id="WP_165026822.1">
    <property type="nucleotide sequence ID" value="NZ_JAAKZF010000009.1"/>
</dbReference>
<evidence type="ECO:0000256" key="4">
    <source>
        <dbReference type="ARBA" id="ARBA00022656"/>
    </source>
</evidence>
<dbReference type="PANTHER" id="PTHR38340:SF1">
    <property type="entry name" value="S-LAYER PROTEIN"/>
    <property type="match status" value="1"/>
</dbReference>
<keyword evidence="3" id="KW-0964">Secreted</keyword>
<proteinExistence type="predicted"/>
<dbReference type="GO" id="GO:0090729">
    <property type="term" value="F:toxin activity"/>
    <property type="evidence" value="ECO:0007669"/>
    <property type="project" value="UniProtKB-KW"/>
</dbReference>
<dbReference type="InterPro" id="IPR001343">
    <property type="entry name" value="Hemolysn_Ca-bd"/>
</dbReference>
<keyword evidence="4" id="KW-0800">Toxin</keyword>
<dbReference type="InterPro" id="IPR011049">
    <property type="entry name" value="Serralysin-like_metalloprot_C"/>
</dbReference>
<dbReference type="Gene3D" id="2.150.10.10">
    <property type="entry name" value="Serralysin-like metalloprotease, C-terminal"/>
    <property type="match status" value="6"/>
</dbReference>
<dbReference type="PRINTS" id="PR01488">
    <property type="entry name" value="RTXTOXINA"/>
</dbReference>
<dbReference type="GO" id="GO:0016020">
    <property type="term" value="C:membrane"/>
    <property type="evidence" value="ECO:0007669"/>
    <property type="project" value="UniProtKB-SubCell"/>
</dbReference>
<gene>
    <name evidence="8" type="ORF">G6N73_09690</name>
</gene>
<evidence type="ECO:0000313" key="9">
    <source>
        <dbReference type="Proteomes" id="UP001642900"/>
    </source>
</evidence>
<dbReference type="SUPFAM" id="SSF51120">
    <property type="entry name" value="beta-Roll"/>
    <property type="match status" value="4"/>
</dbReference>
<evidence type="ECO:0000313" key="8">
    <source>
        <dbReference type="EMBL" id="NGO51449.1"/>
    </source>
</evidence>
<evidence type="ECO:0008006" key="10">
    <source>
        <dbReference type="Google" id="ProtNLM"/>
    </source>
</evidence>
<dbReference type="AlphaFoldDB" id="A0A6G4WA20"/>
<dbReference type="GO" id="GO:0005576">
    <property type="term" value="C:extracellular region"/>
    <property type="evidence" value="ECO:0007669"/>
    <property type="project" value="UniProtKB-SubCell"/>
</dbReference>
<protein>
    <recommendedName>
        <fullName evidence="10">Calcium-binding protein</fullName>
    </recommendedName>
</protein>
<evidence type="ECO:0000256" key="7">
    <source>
        <dbReference type="ARBA" id="ARBA00023136"/>
    </source>
</evidence>
<dbReference type="GO" id="GO:0005509">
    <property type="term" value="F:calcium ion binding"/>
    <property type="evidence" value="ECO:0007669"/>
    <property type="project" value="InterPro"/>
</dbReference>
<dbReference type="InterPro" id="IPR050557">
    <property type="entry name" value="RTX_toxin/Mannuronan_C5-epim"/>
</dbReference>
<evidence type="ECO:0000256" key="1">
    <source>
        <dbReference type="ARBA" id="ARBA00004370"/>
    </source>
</evidence>
<dbReference type="PRINTS" id="PR00313">
    <property type="entry name" value="CABNDNGRPT"/>
</dbReference>
<evidence type="ECO:0000256" key="3">
    <source>
        <dbReference type="ARBA" id="ARBA00022525"/>
    </source>
</evidence>